<evidence type="ECO:0000256" key="3">
    <source>
        <dbReference type="ARBA" id="ARBA00023306"/>
    </source>
</evidence>
<evidence type="ECO:0000256" key="2">
    <source>
        <dbReference type="ARBA" id="ARBA00022618"/>
    </source>
</evidence>
<dbReference type="SMART" id="SM01084">
    <property type="entry name" value="CKS"/>
    <property type="match status" value="1"/>
</dbReference>
<dbReference type="PRINTS" id="PR00296">
    <property type="entry name" value="CYCLINKINASE"/>
</dbReference>
<reference evidence="6" key="2">
    <citation type="submission" date="2011-03" db="EMBL/GenBank/DDBJ databases">
        <title>Comparative genomics and transcriptomics of Neospora caninum and Toxoplasma gondii.</title>
        <authorList>
            <person name="Reid A.J."/>
            <person name="Sohal A."/>
            <person name="Harris D."/>
            <person name="Quail M."/>
            <person name="Sanders M."/>
            <person name="Berriman M."/>
            <person name="Wastling J.M."/>
            <person name="Pain A."/>
        </authorList>
    </citation>
    <scope>NUCLEOTIDE SEQUENCE</scope>
    <source>
        <strain evidence="6">Liverpool</strain>
    </source>
</reference>
<keyword evidence="7" id="KW-0418">Kinase</keyword>
<proteinExistence type="inferred from homology"/>
<evidence type="ECO:0000256" key="5">
    <source>
        <dbReference type="SAM" id="MobiDB-lite"/>
    </source>
</evidence>
<dbReference type="eggNOG" id="KOG3484">
    <property type="taxonomic scope" value="Eukaryota"/>
</dbReference>
<dbReference type="Pfam" id="PF01111">
    <property type="entry name" value="CKS"/>
    <property type="match status" value="1"/>
</dbReference>
<evidence type="ECO:0000256" key="1">
    <source>
        <dbReference type="ARBA" id="ARBA00007782"/>
    </source>
</evidence>
<dbReference type="GO" id="GO:0051301">
    <property type="term" value="P:cell division"/>
    <property type="evidence" value="ECO:0007669"/>
    <property type="project" value="UniProtKB-UniRule"/>
</dbReference>
<protein>
    <recommendedName>
        <fullName evidence="4">Cyclin-dependent kinases regulatory subunit</fullName>
    </recommendedName>
</protein>
<evidence type="ECO:0000313" key="6">
    <source>
        <dbReference type="EMBL" id="CBZ55654.1"/>
    </source>
</evidence>
<dbReference type="VEuPathDB" id="ToxoDB:NCLIV_060780"/>
<feature type="compositionally biased region" description="Acidic residues" evidence="5">
    <location>
        <begin position="392"/>
        <end position="401"/>
    </location>
</feature>
<evidence type="ECO:0000313" key="8">
    <source>
        <dbReference type="Proteomes" id="UP000007494"/>
    </source>
</evidence>
<reference evidence="8" key="3">
    <citation type="journal article" date="2012" name="PLoS Pathog.">
        <title>Comparative genomics of the apicomplexan parasites Toxoplasma gondii and Neospora caninum: Coccidia differing in host range and transmission strategy.</title>
        <authorList>
            <person name="Reid A.J."/>
            <person name="Vermont S.J."/>
            <person name="Cotton J.A."/>
            <person name="Harris D."/>
            <person name="Hill-Cawthorne G.A."/>
            <person name="Konen-Waisman S."/>
            <person name="Latham S.M."/>
            <person name="Mourier T."/>
            <person name="Norton R."/>
            <person name="Quail M.A."/>
            <person name="Sanders M."/>
            <person name="Shanmugam D."/>
            <person name="Sohal A."/>
            <person name="Wasmuth J.D."/>
            <person name="Brunk B."/>
            <person name="Grigg M.E."/>
            <person name="Howard J.C."/>
            <person name="Parkinson J."/>
            <person name="Roos D.S."/>
            <person name="Trees A.J."/>
            <person name="Berriman M."/>
            <person name="Pain A."/>
            <person name="Wastling J.M."/>
        </authorList>
    </citation>
    <scope>NUCLEOTIDE SEQUENCE [LARGE SCALE GENOMIC DNA]</scope>
    <source>
        <strain evidence="8">Liverpool</strain>
    </source>
</reference>
<dbReference type="EMBL" id="FR823393">
    <property type="protein sequence ID" value="CBZ55654.1"/>
    <property type="molecule type" value="Genomic_DNA"/>
</dbReference>
<feature type="region of interest" description="Disordered" evidence="5">
    <location>
        <begin position="351"/>
        <end position="401"/>
    </location>
</feature>
<name>F0VPK7_NEOCL</name>
<reference evidence="7" key="4">
    <citation type="journal article" date="2015" name="PLoS ONE">
        <title>Comprehensive Evaluation of Toxoplasma gondii VEG and Neospora caninum LIV Genomes with Tachyzoite Stage Transcriptome and Proteome Defines Novel Transcript Features.</title>
        <authorList>
            <person name="Ramaprasad A."/>
            <person name="Mourier T."/>
            <person name="Naeem R."/>
            <person name="Malas T.B."/>
            <person name="Moussa E."/>
            <person name="Panigrahi A."/>
            <person name="Vermont S.J."/>
            <person name="Otto T.D."/>
            <person name="Wastling J."/>
            <person name="Pain A."/>
        </authorList>
    </citation>
    <scope>NUCLEOTIDE SEQUENCE</scope>
    <source>
        <strain evidence="7">Liverpool</strain>
    </source>
</reference>
<comment type="function">
    <text evidence="4">Binds to the catalytic subunit of the cyclin dependent kinases and is essential for their biological function.</text>
</comment>
<dbReference type="OrthoDB" id="440676at2759"/>
<sequence length="615" mass="67389">MDARDAGLEEIANRSDIQGGAVFHHPSQDRSDLTENVGGFRSDGMGSHTMRLPSVPSSPRCVSSFPSWARASSPSSVRQLHPAFRGPPSCFPSFAVTLLRASSPVSLSVSFVPGDAACKARAREASHGLPLSDGLDPPNALGAKRRPGEHEESFQVSDTSGKAPPKSGKPQEELAETATASTGSGEKVWRASTHEGSDGICDKVGVPPPSTSEEMRNKTRRTDREERGASGTVENATLVAHARCHKRRRDEQEEQQDASGTRQEVRAADPAWANKVRAREGQGDERKDAGDAGHDDDSESVVSSCSDENTERQKASLSAIDSASSLSGPSLLSCGVPGSSLCLILNERAQKQEKGPRQRGKAEAGEDADAVKERTEKPEPKDGSKGGKETEGREDDEEAEETLFEFDEDDLWFLLYERHRHESDRSNTVAMDSTESHNLPAETQLSEELKAAVTDSLAKQILYSDKYQDSAYEYRAVTLPLQHPFLSRALSPLADAIRRERRRMSEKLWRSLGVRMSCGWRHWGWSMYEPNVLFFARPKWTDGITGIPPKSAAFAAKRHDRMRDLLAQEVAKGMNIVSRAVRLSRMATQDCHLMTDTEDDGSSSPICSLYQACLQ</sequence>
<feature type="compositionally biased region" description="Low complexity" evidence="5">
    <location>
        <begin position="315"/>
        <end position="331"/>
    </location>
</feature>
<dbReference type="GO" id="GO:0016301">
    <property type="term" value="F:kinase activity"/>
    <property type="evidence" value="ECO:0007669"/>
    <property type="project" value="UniProtKB-KW"/>
</dbReference>
<dbReference type="GO" id="GO:0016538">
    <property type="term" value="F:cyclin-dependent protein serine/threonine kinase regulator activity"/>
    <property type="evidence" value="ECO:0007669"/>
    <property type="project" value="InterPro"/>
</dbReference>
<keyword evidence="8" id="KW-1185">Reference proteome</keyword>
<feature type="compositionally biased region" description="Basic and acidic residues" evidence="5">
    <location>
        <begin position="351"/>
        <end position="391"/>
    </location>
</feature>
<feature type="compositionally biased region" description="Basic and acidic residues" evidence="5">
    <location>
        <begin position="213"/>
        <end position="228"/>
    </location>
</feature>
<evidence type="ECO:0000256" key="4">
    <source>
        <dbReference type="RuleBase" id="RU311113"/>
    </source>
</evidence>
<dbReference type="InterPro" id="IPR000789">
    <property type="entry name" value="Cyclin-dep_kinase_reg-sub"/>
</dbReference>
<reference evidence="6" key="1">
    <citation type="submission" date="2011-02" db="EMBL/GenBank/DDBJ databases">
        <authorList>
            <person name="Aslett M."/>
        </authorList>
    </citation>
    <scope>NUCLEOTIDE SEQUENCE</scope>
    <source>
        <strain evidence="6">Liverpool</strain>
    </source>
</reference>
<gene>
    <name evidence="7" type="ORF">BN1204_060780</name>
    <name evidence="6" type="ORF">NCLIV_060780</name>
</gene>
<keyword evidence="2 4" id="KW-0132">Cell division</keyword>
<dbReference type="InParanoid" id="F0VPK7"/>
<comment type="similarity">
    <text evidence="1 4">Belongs to the CKS family.</text>
</comment>
<dbReference type="Gene3D" id="3.30.170.10">
    <property type="entry name" value="Cyclin-dependent kinase, regulatory subunit"/>
    <property type="match status" value="1"/>
</dbReference>
<keyword evidence="7" id="KW-0808">Transferase</keyword>
<dbReference type="RefSeq" id="XP_003885680.1">
    <property type="nucleotide sequence ID" value="XM_003885631.1"/>
</dbReference>
<dbReference type="Proteomes" id="UP000007494">
    <property type="component" value="Chromosome XII"/>
</dbReference>
<feature type="region of interest" description="Disordered" evidence="5">
    <location>
        <begin position="126"/>
        <end position="331"/>
    </location>
</feature>
<feature type="compositionally biased region" description="Basic and acidic residues" evidence="5">
    <location>
        <begin position="187"/>
        <end position="201"/>
    </location>
</feature>
<organism evidence="6 8">
    <name type="scientific">Neospora caninum (strain Liverpool)</name>
    <dbReference type="NCBI Taxonomy" id="572307"/>
    <lineage>
        <taxon>Eukaryota</taxon>
        <taxon>Sar</taxon>
        <taxon>Alveolata</taxon>
        <taxon>Apicomplexa</taxon>
        <taxon>Conoidasida</taxon>
        <taxon>Coccidia</taxon>
        <taxon>Eucoccidiorida</taxon>
        <taxon>Eimeriorina</taxon>
        <taxon>Sarcocystidae</taxon>
        <taxon>Neospora</taxon>
    </lineage>
</organism>
<dbReference type="AlphaFoldDB" id="F0VPK7"/>
<keyword evidence="3 4" id="KW-0131">Cell cycle</keyword>
<evidence type="ECO:0000313" key="7">
    <source>
        <dbReference type="EMBL" id="CEL70395.1"/>
    </source>
</evidence>
<dbReference type="SUPFAM" id="SSF55637">
    <property type="entry name" value="Cell cycle regulatory proteins"/>
    <property type="match status" value="1"/>
</dbReference>
<dbReference type="PANTHER" id="PTHR23415">
    <property type="entry name" value="CYCLIN-DEPENDENT KINASES REGULATORY SUBUNIT/60S RIBOSOME SUBUNIT BIOGENESIS PROTEIN NIP7"/>
    <property type="match status" value="1"/>
</dbReference>
<feature type="region of interest" description="Disordered" evidence="5">
    <location>
        <begin position="1"/>
        <end position="59"/>
    </location>
</feature>
<dbReference type="EMBL" id="LN714487">
    <property type="protein sequence ID" value="CEL70395.1"/>
    <property type="molecule type" value="Genomic_DNA"/>
</dbReference>
<dbReference type="InterPro" id="IPR036858">
    <property type="entry name" value="Cyclin-dep_kinase_reg-sub_sf"/>
</dbReference>
<feature type="compositionally biased region" description="Basic and acidic residues" evidence="5">
    <location>
        <begin position="1"/>
        <end position="13"/>
    </location>
</feature>
<dbReference type="GeneID" id="13441085"/>
<feature type="compositionally biased region" description="Basic and acidic residues" evidence="5">
    <location>
        <begin position="277"/>
        <end position="295"/>
    </location>
</feature>
<accession>F0VPK7</accession>